<sequence length="61" mass="6959">MELTRRNVENVVESMDVAMRTLREAMVGMPDKEMGFKRAHENAARDAAHFMVLLTETAGHR</sequence>
<dbReference type="RefSeq" id="WP_106362563.1">
    <property type="nucleotide sequence ID" value="NZ_PVTJ01000001.1"/>
</dbReference>
<evidence type="ECO:0000313" key="1">
    <source>
        <dbReference type="EMBL" id="PRY62559.1"/>
    </source>
</evidence>
<accession>A0A2T0UXA2</accession>
<reference evidence="1 2" key="1">
    <citation type="submission" date="2018-03" db="EMBL/GenBank/DDBJ databases">
        <title>Genomic Encyclopedia of Type Strains, Phase III (KMG-III): the genomes of soil and plant-associated and newly described type strains.</title>
        <authorList>
            <person name="Whitman W."/>
        </authorList>
    </citation>
    <scope>NUCLEOTIDE SEQUENCE [LARGE SCALE GENOMIC DNA]</scope>
    <source>
        <strain evidence="1 2">CGMCC 4.7067</strain>
    </source>
</reference>
<organism evidence="1 2">
    <name type="scientific">Glycomyces artemisiae</name>
    <dbReference type="NCBI Taxonomy" id="1076443"/>
    <lineage>
        <taxon>Bacteria</taxon>
        <taxon>Bacillati</taxon>
        <taxon>Actinomycetota</taxon>
        <taxon>Actinomycetes</taxon>
        <taxon>Glycomycetales</taxon>
        <taxon>Glycomycetaceae</taxon>
        <taxon>Glycomyces</taxon>
    </lineage>
</organism>
<protein>
    <submittedName>
        <fullName evidence="1">Uncharacterized protein</fullName>
    </submittedName>
</protein>
<name>A0A2T0UXA2_9ACTN</name>
<proteinExistence type="predicted"/>
<dbReference type="OrthoDB" id="3631755at2"/>
<evidence type="ECO:0000313" key="2">
    <source>
        <dbReference type="Proteomes" id="UP000238176"/>
    </source>
</evidence>
<keyword evidence="2" id="KW-1185">Reference proteome</keyword>
<gene>
    <name evidence="1" type="ORF">B0I28_101893</name>
</gene>
<dbReference type="EMBL" id="PVTJ01000001">
    <property type="protein sequence ID" value="PRY62559.1"/>
    <property type="molecule type" value="Genomic_DNA"/>
</dbReference>
<dbReference type="Proteomes" id="UP000238176">
    <property type="component" value="Unassembled WGS sequence"/>
</dbReference>
<comment type="caution">
    <text evidence="1">The sequence shown here is derived from an EMBL/GenBank/DDBJ whole genome shotgun (WGS) entry which is preliminary data.</text>
</comment>
<dbReference type="AlphaFoldDB" id="A0A2T0UXA2"/>